<dbReference type="Pfam" id="PF05426">
    <property type="entry name" value="Alginate_lyase"/>
    <property type="match status" value="1"/>
</dbReference>
<reference evidence="2" key="2">
    <citation type="submission" date="2021-04" db="EMBL/GenBank/DDBJ databases">
        <authorList>
            <person name="Podell S."/>
        </authorList>
    </citation>
    <scope>NUCLEOTIDE SEQUENCE</scope>
    <source>
        <strain evidence="2">Hildebrandi</strain>
    </source>
</reference>
<dbReference type="GO" id="GO:0016829">
    <property type="term" value="F:lyase activity"/>
    <property type="evidence" value="ECO:0007669"/>
    <property type="project" value="UniProtKB-KW"/>
</dbReference>
<dbReference type="AlphaFoldDB" id="A0A9K3KL31"/>
<sequence length="559" mass="62785">MNFYLAKKVPVEFEHGSNTGEGAFAETDEEVELVDGEANIGSGRKLQHVDVTPPAQQGNVVGNVHRGNFNLQAIMLRHEMAMFELYMRRHLQAPYFPAAMPFSLPVNRKRPANVLPIEVAGETIAAMTGFIIGLHREKKRTRYAVILSAASRGSQRVQATDPELPRVFLLDGMAMVTARRQLVHPGSPLQPILVELRSHGDRLLVETPISVMDKTQVPFSGDKHDFMSIGPYWWPDPDKPDGLPWISRDGHVNPTARGQGSDASAMHHMTTTVEGLAVAYFFTLDERYAERAVLWLRTWFLAEATRMNPHLEFVEAVGLLQSARTYTPADHQGLHDWFTSFRDWLLDSGHGKDEARAKNNHGTFYDVQIAHFSLFIGDQERARNLLKTVVEQCLRPQLAADGSQPHELKRPRPVHYTLFNLQAMYALARLGEHVQVDIWGAQRGNTLLLQDALASALGFIDQSRVEQGSYESEAGYDMLIPLLLLAEQHYPEAHFGAAIPRYQLLEIYGGQCLLLFPLRSSLQALLLPFDSANVVRHSCAYLCTIEPEEKVHFETSQVT</sequence>
<accession>A0A9K3KL31</accession>
<evidence type="ECO:0000313" key="2">
    <source>
        <dbReference type="EMBL" id="KAG7345336.1"/>
    </source>
</evidence>
<proteinExistence type="predicted"/>
<organism evidence="2 3">
    <name type="scientific">Nitzschia inconspicua</name>
    <dbReference type="NCBI Taxonomy" id="303405"/>
    <lineage>
        <taxon>Eukaryota</taxon>
        <taxon>Sar</taxon>
        <taxon>Stramenopiles</taxon>
        <taxon>Ochrophyta</taxon>
        <taxon>Bacillariophyta</taxon>
        <taxon>Bacillariophyceae</taxon>
        <taxon>Bacillariophycidae</taxon>
        <taxon>Bacillariales</taxon>
        <taxon>Bacillariaceae</taxon>
        <taxon>Nitzschia</taxon>
    </lineage>
</organism>
<dbReference type="EMBL" id="JAGRRH010000022">
    <property type="protein sequence ID" value="KAG7345336.1"/>
    <property type="molecule type" value="Genomic_DNA"/>
</dbReference>
<dbReference type="Proteomes" id="UP000693970">
    <property type="component" value="Unassembled WGS sequence"/>
</dbReference>
<protein>
    <submittedName>
        <fullName evidence="2">Alginate lyase-domain containing protein</fullName>
    </submittedName>
</protein>
<dbReference type="InterPro" id="IPR008397">
    <property type="entry name" value="Alginate_lyase_dom"/>
</dbReference>
<feature type="domain" description="Alginate lyase" evidence="1">
    <location>
        <begin position="210"/>
        <end position="460"/>
    </location>
</feature>
<gene>
    <name evidence="2" type="ORF">IV203_032867</name>
</gene>
<reference evidence="2" key="1">
    <citation type="journal article" date="2021" name="Sci. Rep.">
        <title>Diploid genomic architecture of Nitzschia inconspicua, an elite biomass production diatom.</title>
        <authorList>
            <person name="Oliver A."/>
            <person name="Podell S."/>
            <person name="Pinowska A."/>
            <person name="Traller J.C."/>
            <person name="Smith S.R."/>
            <person name="McClure R."/>
            <person name="Beliaev A."/>
            <person name="Bohutskyi P."/>
            <person name="Hill E.A."/>
            <person name="Rabines A."/>
            <person name="Zheng H."/>
            <person name="Allen L.Z."/>
            <person name="Kuo A."/>
            <person name="Grigoriev I.V."/>
            <person name="Allen A.E."/>
            <person name="Hazlebeck D."/>
            <person name="Allen E.E."/>
        </authorList>
    </citation>
    <scope>NUCLEOTIDE SEQUENCE</scope>
    <source>
        <strain evidence="2">Hildebrandi</strain>
    </source>
</reference>
<evidence type="ECO:0000313" key="3">
    <source>
        <dbReference type="Proteomes" id="UP000693970"/>
    </source>
</evidence>
<comment type="caution">
    <text evidence="2">The sequence shown here is derived from an EMBL/GenBank/DDBJ whole genome shotgun (WGS) entry which is preliminary data.</text>
</comment>
<name>A0A9K3KL31_9STRA</name>
<keyword evidence="2" id="KW-0456">Lyase</keyword>
<evidence type="ECO:0000259" key="1">
    <source>
        <dbReference type="Pfam" id="PF05426"/>
    </source>
</evidence>
<dbReference type="OrthoDB" id="63533at2759"/>
<keyword evidence="3" id="KW-1185">Reference proteome</keyword>